<feature type="domain" description="RING-CH-type" evidence="6">
    <location>
        <begin position="74"/>
        <end position="142"/>
    </location>
</feature>
<dbReference type="PROSITE" id="PS51292">
    <property type="entry name" value="ZF_RING_CH"/>
    <property type="match status" value="1"/>
</dbReference>
<dbReference type="InterPro" id="IPR013083">
    <property type="entry name" value="Znf_RING/FYVE/PHD"/>
</dbReference>
<dbReference type="Pfam" id="PF12906">
    <property type="entry name" value="RINGv"/>
    <property type="match status" value="1"/>
</dbReference>
<dbReference type="GO" id="GO:0008270">
    <property type="term" value="F:zinc ion binding"/>
    <property type="evidence" value="ECO:0007669"/>
    <property type="project" value="UniProtKB-KW"/>
</dbReference>
<dbReference type="CDD" id="cd16495">
    <property type="entry name" value="RING_CH-C4HC3_MARCH"/>
    <property type="match status" value="1"/>
</dbReference>
<sequence length="312" mass="35424">MTSTNNLCKSNSESGLFEENSCGSSSSVEYEGMKYRWEQFRNTTESNDNFAEEFINEAESEKPSQEPNIESNDDNVSEDKMCRICFAGAEEESSLGRLISPCLCKGTMRYVHVECLNQWRLRSQKKSSFFQCDECKYKYAFRRTTIAKFATNEFVLTLVTLSFFVFCVFMGGFLAKFLLYLYPISGDFEDDNDIEEDEEPLFKEPITIATIFTIDYLHVTLGFMLVGIIGFIQLLFSIMWFGPIPSWNTFRFGPTGGSVGRGRNDGLAGIFIGVIVVVGVLKAVWGMYKLVRGASRKLLERVELTILEVNES</sequence>
<name>A0A015L0T7_RHIIW</name>
<evidence type="ECO:0000313" key="8">
    <source>
        <dbReference type="Proteomes" id="UP000022910"/>
    </source>
</evidence>
<dbReference type="OrthoDB" id="264354at2759"/>
<keyword evidence="3" id="KW-0862">Zinc</keyword>
<keyword evidence="8" id="KW-1185">Reference proteome</keyword>
<keyword evidence="5" id="KW-0472">Membrane</keyword>
<dbReference type="PANTHER" id="PTHR46347">
    <property type="entry name" value="RING/FYVE/PHD ZINC FINGER SUPERFAMILY PROTEIN"/>
    <property type="match status" value="1"/>
</dbReference>
<evidence type="ECO:0000313" key="7">
    <source>
        <dbReference type="EMBL" id="EXX73444.1"/>
    </source>
</evidence>
<dbReference type="HOGENOM" id="CLU_045297_1_0_1"/>
<feature type="compositionally biased region" description="Polar residues" evidence="4">
    <location>
        <begin position="1"/>
        <end position="14"/>
    </location>
</feature>
<evidence type="ECO:0000259" key="6">
    <source>
        <dbReference type="PROSITE" id="PS51292"/>
    </source>
</evidence>
<keyword evidence="2" id="KW-0863">Zinc-finger</keyword>
<evidence type="ECO:0000256" key="2">
    <source>
        <dbReference type="ARBA" id="ARBA00022771"/>
    </source>
</evidence>
<keyword evidence="5" id="KW-0812">Transmembrane</keyword>
<protein>
    <submittedName>
        <fullName evidence="7">E3 ubiquitin-protein ligase SSM4</fullName>
    </submittedName>
</protein>
<feature type="region of interest" description="Disordered" evidence="4">
    <location>
        <begin position="1"/>
        <end position="26"/>
    </location>
</feature>
<keyword evidence="5" id="KW-1133">Transmembrane helix</keyword>
<evidence type="ECO:0000256" key="5">
    <source>
        <dbReference type="SAM" id="Phobius"/>
    </source>
</evidence>
<organism evidence="7 8">
    <name type="scientific">Rhizophagus irregularis (strain DAOM 197198w)</name>
    <name type="common">Glomus intraradices</name>
    <dbReference type="NCBI Taxonomy" id="1432141"/>
    <lineage>
        <taxon>Eukaryota</taxon>
        <taxon>Fungi</taxon>
        <taxon>Fungi incertae sedis</taxon>
        <taxon>Mucoromycota</taxon>
        <taxon>Glomeromycotina</taxon>
        <taxon>Glomeromycetes</taxon>
        <taxon>Glomerales</taxon>
        <taxon>Glomeraceae</taxon>
        <taxon>Rhizophagus</taxon>
    </lineage>
</organism>
<feature type="transmembrane region" description="Helical" evidence="5">
    <location>
        <begin position="216"/>
        <end position="241"/>
    </location>
</feature>
<dbReference type="SUPFAM" id="SSF57850">
    <property type="entry name" value="RING/U-box"/>
    <property type="match status" value="1"/>
</dbReference>
<evidence type="ECO:0000256" key="4">
    <source>
        <dbReference type="SAM" id="MobiDB-lite"/>
    </source>
</evidence>
<gene>
    <name evidence="7" type="ORF">RirG_060100</name>
</gene>
<evidence type="ECO:0000256" key="3">
    <source>
        <dbReference type="ARBA" id="ARBA00022833"/>
    </source>
</evidence>
<reference evidence="7 8" key="1">
    <citation type="submission" date="2014-02" db="EMBL/GenBank/DDBJ databases">
        <title>Single nucleus genome sequencing reveals high similarity among nuclei of an endomycorrhizal fungus.</title>
        <authorList>
            <person name="Lin K."/>
            <person name="Geurts R."/>
            <person name="Zhang Z."/>
            <person name="Limpens E."/>
            <person name="Saunders D.G."/>
            <person name="Mu D."/>
            <person name="Pang E."/>
            <person name="Cao H."/>
            <person name="Cha H."/>
            <person name="Lin T."/>
            <person name="Zhou Q."/>
            <person name="Shang Y."/>
            <person name="Li Y."/>
            <person name="Ivanov S."/>
            <person name="Sharma T."/>
            <person name="Velzen R.V."/>
            <person name="Ruijter N.D."/>
            <person name="Aanen D.K."/>
            <person name="Win J."/>
            <person name="Kamoun S."/>
            <person name="Bisseling T."/>
            <person name="Huang S."/>
        </authorList>
    </citation>
    <scope>NUCLEOTIDE SEQUENCE [LARGE SCALE GENOMIC DNA]</scope>
    <source>
        <strain evidence="8">DAOM197198w</strain>
    </source>
</reference>
<dbReference type="OMA" id="CLQSWRH"/>
<comment type="caution">
    <text evidence="7">The sequence shown here is derived from an EMBL/GenBank/DDBJ whole genome shotgun (WGS) entry which is preliminary data.</text>
</comment>
<dbReference type="STRING" id="1432141.A0A015L0T7"/>
<feature type="transmembrane region" description="Helical" evidence="5">
    <location>
        <begin position="267"/>
        <end position="288"/>
    </location>
</feature>
<proteinExistence type="predicted"/>
<dbReference type="Gene3D" id="3.30.40.10">
    <property type="entry name" value="Zinc/RING finger domain, C3HC4 (zinc finger)"/>
    <property type="match status" value="1"/>
</dbReference>
<keyword evidence="1" id="KW-0479">Metal-binding</keyword>
<dbReference type="SMART" id="SM00744">
    <property type="entry name" value="RINGv"/>
    <property type="match status" value="1"/>
</dbReference>
<accession>A0A015L0T7</accession>
<dbReference type="InterPro" id="IPR011016">
    <property type="entry name" value="Znf_RING-CH"/>
</dbReference>
<dbReference type="EMBL" id="JEMT01014681">
    <property type="protein sequence ID" value="EXX73444.1"/>
    <property type="molecule type" value="Genomic_DNA"/>
</dbReference>
<evidence type="ECO:0000256" key="1">
    <source>
        <dbReference type="ARBA" id="ARBA00022723"/>
    </source>
</evidence>
<dbReference type="Proteomes" id="UP000022910">
    <property type="component" value="Unassembled WGS sequence"/>
</dbReference>
<feature type="transmembrane region" description="Helical" evidence="5">
    <location>
        <begin position="154"/>
        <end position="175"/>
    </location>
</feature>
<dbReference type="AlphaFoldDB" id="A0A015L0T7"/>
<dbReference type="PANTHER" id="PTHR46347:SF1">
    <property type="entry name" value="RING_FYVE_PHD ZINC FINGER SUPERFAMILY PROTEIN"/>
    <property type="match status" value="1"/>
</dbReference>